<dbReference type="SUPFAM" id="SSF56300">
    <property type="entry name" value="Metallo-dependent phosphatases"/>
    <property type="match status" value="1"/>
</dbReference>
<evidence type="ECO:0000313" key="1">
    <source>
        <dbReference type="EMBL" id="QEN08594.1"/>
    </source>
</evidence>
<dbReference type="Gene3D" id="3.60.21.10">
    <property type="match status" value="1"/>
</dbReference>
<dbReference type="KEGG" id="ock:EXM22_11580"/>
<dbReference type="InterPro" id="IPR029052">
    <property type="entry name" value="Metallo-depent_PP-like"/>
</dbReference>
<dbReference type="Proteomes" id="UP000324209">
    <property type="component" value="Chromosome"/>
</dbReference>
<sequence>MAENLLVNSIIQENLEKTYTRAQRLKIDNKSKIIVLSDFHLGSGKSRDEFKKNARLIKTVLKEWYLPKGYILILNGDIEELHRLRLPTVSRAWEELYEIFLEFKKGPGLYKILGNHDSNIPGIRKNGRCNAEIEVNSSLLPSLILEYDEYEMMVLHGHQASLYNSPFRHKMNKFFLRYMAHPLHINNIKRNFLSDKPLKAEQRIFDFARNKGIVTLTGHTHRALFEGHSEEEYLKIRIDKMIRDYMKKEEPKEELRAAISNTAKILQKLIENEDYKSRGSIYDPLSVSCLFNSGTVIHKFGATGIEIQGGKIYLTAWFDKSNTQSRVFLFDPTRFPMKAHPWIQNHTLKSDDLDYIFTRLSLLTDKKTRNH</sequence>
<dbReference type="EMBL" id="CP036150">
    <property type="protein sequence ID" value="QEN08594.1"/>
    <property type="molecule type" value="Genomic_DNA"/>
</dbReference>
<dbReference type="OrthoDB" id="368442at2"/>
<dbReference type="RefSeq" id="WP_149486675.1">
    <property type="nucleotide sequence ID" value="NZ_CP036150.1"/>
</dbReference>
<dbReference type="AlphaFoldDB" id="A0A5C1QPS2"/>
<reference evidence="1 2" key="1">
    <citation type="submission" date="2019-02" db="EMBL/GenBank/DDBJ databases">
        <title>Complete Genome Sequence and Methylome Analysis of free living Spirochaetas.</title>
        <authorList>
            <person name="Fomenkov A."/>
            <person name="Dubinina G."/>
            <person name="Leshcheva N."/>
            <person name="Mikheeva N."/>
            <person name="Grabovich M."/>
            <person name="Vincze T."/>
            <person name="Roberts R.J."/>
        </authorList>
    </citation>
    <scope>NUCLEOTIDE SEQUENCE [LARGE SCALE GENOMIC DNA]</scope>
    <source>
        <strain evidence="1 2">K2</strain>
    </source>
</reference>
<protein>
    <submittedName>
        <fullName evidence="1">Uncharacterized protein</fullName>
    </submittedName>
</protein>
<proteinExistence type="predicted"/>
<dbReference type="GO" id="GO:0016787">
    <property type="term" value="F:hydrolase activity"/>
    <property type="evidence" value="ECO:0007669"/>
    <property type="project" value="InterPro"/>
</dbReference>
<name>A0A5C1QPS2_9SPIO</name>
<accession>A0A5C1QPS2</accession>
<organism evidence="1 2">
    <name type="scientific">Oceanispirochaeta crateris</name>
    <dbReference type="NCBI Taxonomy" id="2518645"/>
    <lineage>
        <taxon>Bacteria</taxon>
        <taxon>Pseudomonadati</taxon>
        <taxon>Spirochaetota</taxon>
        <taxon>Spirochaetia</taxon>
        <taxon>Spirochaetales</taxon>
        <taxon>Spirochaetaceae</taxon>
        <taxon>Oceanispirochaeta</taxon>
    </lineage>
</organism>
<evidence type="ECO:0000313" key="2">
    <source>
        <dbReference type="Proteomes" id="UP000324209"/>
    </source>
</evidence>
<gene>
    <name evidence="1" type="ORF">EXM22_11580</name>
</gene>
<keyword evidence="2" id="KW-1185">Reference proteome</keyword>